<sequence>MKQYKNIILSTVSAGLVLGFAACTNSYEEYNQNPYGVSKEEMQRDAYSLGAAMVNLQSWVVPTDVNTNQFTECLCGGSYSGYISDSNAGFAGKNFAQYSPENGWSRVLFKDIIPKLFIYFNEVKGATDNPVPLAVANVVQVAGIHRVTDAYGPIPYSKVGVNGDITAAYDSQKEVYTRLFQKLDEAVKTLTANRTANFSPKADKVYGGNVEKWIKFANSLRLRLAVRISKADPATAKQQAEAAVNHEVGVMTGNDDNAFMTLSSTNPFEVIMYEYNGGDSRVGADITSYMNGYNDPRRAAMFTKSTFANGTNGYYGLRSGIQIPGGEIAHAYSNYNVKTDTKLLWMNAAEVAFLRAEGALKGWNMGDKAGNFYAKGVKLSFEQWGVSGAEKYLADAASTPALYNDPVGNNSYSGKTSTVTIAWNDGDALERQLERVITQKWLAMFPLGLEAWADYRRTGYPLLMPVKVNNSGGIVNTERGARRLAYPQEERTNNLDNYNAAVGMLGGADNMATDVWWAK</sequence>
<keyword evidence="2" id="KW-0449">Lipoprotein</keyword>
<evidence type="ECO:0000256" key="1">
    <source>
        <dbReference type="SAM" id="SignalP"/>
    </source>
</evidence>
<dbReference type="Pfam" id="PF12741">
    <property type="entry name" value="SusD-like"/>
    <property type="match status" value="1"/>
</dbReference>
<keyword evidence="3" id="KW-1185">Reference proteome</keyword>
<feature type="signal peptide" evidence="1">
    <location>
        <begin position="1"/>
        <end position="21"/>
    </location>
</feature>
<dbReference type="InterPro" id="IPR024302">
    <property type="entry name" value="SusD-like"/>
</dbReference>
<dbReference type="SUPFAM" id="SSF48452">
    <property type="entry name" value="TPR-like"/>
    <property type="match status" value="1"/>
</dbReference>
<keyword evidence="1" id="KW-0732">Signal</keyword>
<dbReference type="RefSeq" id="WP_107581510.1">
    <property type="nucleotide sequence ID" value="NZ_JAERMS010000001.1"/>
</dbReference>
<comment type="caution">
    <text evidence="2">The sequence shown here is derived from an EMBL/GenBank/DDBJ whole genome shotgun (WGS) entry which is preliminary data.</text>
</comment>
<gene>
    <name evidence="2" type="ORF">JHU38_00715</name>
</gene>
<dbReference type="Proteomes" id="UP000664265">
    <property type="component" value="Unassembled WGS sequence"/>
</dbReference>
<dbReference type="InterPro" id="IPR011990">
    <property type="entry name" value="TPR-like_helical_dom_sf"/>
</dbReference>
<accession>A0ABS3M2F3</accession>
<feature type="chain" id="PRO_5047056941" evidence="1">
    <location>
        <begin position="22"/>
        <end position="519"/>
    </location>
</feature>
<proteinExistence type="predicted"/>
<evidence type="ECO:0000313" key="3">
    <source>
        <dbReference type="Proteomes" id="UP000664265"/>
    </source>
</evidence>
<dbReference type="EMBL" id="JAERMS010000001">
    <property type="protein sequence ID" value="MBO1362316.1"/>
    <property type="molecule type" value="Genomic_DNA"/>
</dbReference>
<dbReference type="Gene3D" id="1.25.40.390">
    <property type="match status" value="1"/>
</dbReference>
<reference evidence="2 3" key="1">
    <citation type="submission" date="2021-01" db="EMBL/GenBank/DDBJ databases">
        <title>Prevotella A2931 sp. nov.</title>
        <authorList>
            <person name="Buhl M."/>
            <person name="Oberhettinger P."/>
        </authorList>
    </citation>
    <scope>NUCLEOTIDE SEQUENCE [LARGE SCALE GENOMIC DNA]</scope>
    <source>
        <strain evidence="2 3">A2931</strain>
    </source>
</reference>
<organism evidence="2 3">
    <name type="scientific">Prevotella illustrans</name>
    <dbReference type="NCBI Taxonomy" id="2800387"/>
    <lineage>
        <taxon>Bacteria</taxon>
        <taxon>Pseudomonadati</taxon>
        <taxon>Bacteroidota</taxon>
        <taxon>Bacteroidia</taxon>
        <taxon>Bacteroidales</taxon>
        <taxon>Prevotellaceae</taxon>
        <taxon>Prevotella</taxon>
    </lineage>
</organism>
<name>A0ABS3M2F3_9BACT</name>
<evidence type="ECO:0000313" key="2">
    <source>
        <dbReference type="EMBL" id="MBO1362316.1"/>
    </source>
</evidence>
<dbReference type="PROSITE" id="PS51257">
    <property type="entry name" value="PROKAR_LIPOPROTEIN"/>
    <property type="match status" value="1"/>
</dbReference>
<protein>
    <submittedName>
        <fullName evidence="2">SusD/RagB family nutrient-binding outer membrane lipoprotein</fullName>
    </submittedName>
</protein>